<organism evidence="2 3">
    <name type="scientific">Staurois parvus</name>
    <dbReference type="NCBI Taxonomy" id="386267"/>
    <lineage>
        <taxon>Eukaryota</taxon>
        <taxon>Metazoa</taxon>
        <taxon>Chordata</taxon>
        <taxon>Craniata</taxon>
        <taxon>Vertebrata</taxon>
        <taxon>Euteleostomi</taxon>
        <taxon>Amphibia</taxon>
        <taxon>Batrachia</taxon>
        <taxon>Anura</taxon>
        <taxon>Neobatrachia</taxon>
        <taxon>Ranoidea</taxon>
        <taxon>Ranidae</taxon>
        <taxon>Staurois</taxon>
    </lineage>
</organism>
<comment type="caution">
    <text evidence="2">The sequence shown here is derived from an EMBL/GenBank/DDBJ whole genome shotgun (WGS) entry which is preliminary data.</text>
</comment>
<feature type="transmembrane region" description="Helical" evidence="1">
    <location>
        <begin position="7"/>
        <end position="26"/>
    </location>
</feature>
<proteinExistence type="predicted"/>
<evidence type="ECO:0000313" key="2">
    <source>
        <dbReference type="EMBL" id="CAI9553684.1"/>
    </source>
</evidence>
<keyword evidence="1" id="KW-0812">Transmembrane</keyword>
<keyword evidence="3" id="KW-1185">Reference proteome</keyword>
<keyword evidence="1" id="KW-1133">Transmembrane helix</keyword>
<protein>
    <submittedName>
        <fullName evidence="2">Uncharacterized protein</fullName>
    </submittedName>
</protein>
<dbReference type="Proteomes" id="UP001162483">
    <property type="component" value="Unassembled WGS sequence"/>
</dbReference>
<reference evidence="2" key="1">
    <citation type="submission" date="2023-05" db="EMBL/GenBank/DDBJ databases">
        <authorList>
            <person name="Stuckert A."/>
        </authorList>
    </citation>
    <scope>NUCLEOTIDE SEQUENCE</scope>
</reference>
<dbReference type="EMBL" id="CATNWA010007271">
    <property type="protein sequence ID" value="CAI9553684.1"/>
    <property type="molecule type" value="Genomic_DNA"/>
</dbReference>
<sequence length="42" mass="4753">MRSDQRVNCGAVSVCFTVSTLLWMAVHSHPKQCDQADREENC</sequence>
<gene>
    <name evidence="2" type="ORF">SPARVUS_LOCUS4082172</name>
</gene>
<accession>A0ABN9C1S6</accession>
<name>A0ABN9C1S6_9NEOB</name>
<keyword evidence="1" id="KW-0472">Membrane</keyword>
<evidence type="ECO:0000256" key="1">
    <source>
        <dbReference type="SAM" id="Phobius"/>
    </source>
</evidence>
<evidence type="ECO:0000313" key="3">
    <source>
        <dbReference type="Proteomes" id="UP001162483"/>
    </source>
</evidence>